<dbReference type="GO" id="GO:0006780">
    <property type="term" value="P:uroporphyrinogen III biosynthetic process"/>
    <property type="evidence" value="ECO:0007669"/>
    <property type="project" value="InterPro"/>
</dbReference>
<gene>
    <name evidence="2" type="ORF">IPP15_20165</name>
</gene>
<dbReference type="SUPFAM" id="SSF69618">
    <property type="entry name" value="HemD-like"/>
    <property type="match status" value="1"/>
</dbReference>
<evidence type="ECO:0000313" key="3">
    <source>
        <dbReference type="Proteomes" id="UP000808337"/>
    </source>
</evidence>
<evidence type="ECO:0000313" key="2">
    <source>
        <dbReference type="EMBL" id="MBK9984646.1"/>
    </source>
</evidence>
<dbReference type="PANTHER" id="PTHR12390:SF0">
    <property type="entry name" value="UROPORPHYRINOGEN-III SYNTHASE"/>
    <property type="match status" value="1"/>
</dbReference>
<organism evidence="2 3">
    <name type="scientific">Candidatus Opimibacter skivensis</name>
    <dbReference type="NCBI Taxonomy" id="2982028"/>
    <lineage>
        <taxon>Bacteria</taxon>
        <taxon>Pseudomonadati</taxon>
        <taxon>Bacteroidota</taxon>
        <taxon>Saprospiria</taxon>
        <taxon>Saprospirales</taxon>
        <taxon>Saprospiraceae</taxon>
        <taxon>Candidatus Opimibacter</taxon>
    </lineage>
</organism>
<sequence>MVTKSVNASPISTPKLSVKTILVSQPKPERSPYYDIEKKYGIQIDWRPFNHVEPVTEKDFRKNRIRPDEFQAVVMTSKNSIDHFFRICEEMRIKVSQDMKYFCTSETVAHYLQKFIQYRKRKVFVGERTIQDLASPLQKHKSTTRFLVPCSNLGKEDVIDYLKTKEVNFESAVMYNSVSSDLSDLRDIFYDMLIFFSPQGIESLFENFPDFKQNNTRIAVFGNITAKAAEDHHLRLDVMAPAPGISSMSMALDKYLQESNKEHHK</sequence>
<reference evidence="2 3" key="1">
    <citation type="submission" date="2020-10" db="EMBL/GenBank/DDBJ databases">
        <title>Connecting structure to function with the recovery of over 1000 high-quality activated sludge metagenome-assembled genomes encoding full-length rRNA genes using long-read sequencing.</title>
        <authorList>
            <person name="Singleton C.M."/>
            <person name="Petriglieri F."/>
            <person name="Kristensen J.M."/>
            <person name="Kirkegaard R.H."/>
            <person name="Michaelsen T.Y."/>
            <person name="Andersen M.H."/>
            <person name="Karst S.M."/>
            <person name="Dueholm M.S."/>
            <person name="Nielsen P.H."/>
            <person name="Albertsen M."/>
        </authorList>
    </citation>
    <scope>NUCLEOTIDE SEQUENCE [LARGE SCALE GENOMIC DNA]</scope>
    <source>
        <strain evidence="2">Ribe_18-Q3-R11-54_MAXAC.273</strain>
    </source>
</reference>
<accession>A0A9D7SYM9</accession>
<dbReference type="GO" id="GO:0005829">
    <property type="term" value="C:cytosol"/>
    <property type="evidence" value="ECO:0007669"/>
    <property type="project" value="TreeGrafter"/>
</dbReference>
<dbReference type="Pfam" id="PF02602">
    <property type="entry name" value="HEM4"/>
    <property type="match status" value="1"/>
</dbReference>
<feature type="domain" description="Tetrapyrrole biosynthesis uroporphyrinogen III synthase" evidence="1">
    <location>
        <begin position="39"/>
        <end position="248"/>
    </location>
</feature>
<dbReference type="CDD" id="cd06578">
    <property type="entry name" value="HemD"/>
    <property type="match status" value="1"/>
</dbReference>
<dbReference type="InterPro" id="IPR003754">
    <property type="entry name" value="4pyrrol_synth_uPrphyn_synth"/>
</dbReference>
<dbReference type="PANTHER" id="PTHR12390">
    <property type="entry name" value="UROPORPHYRINOGEN III SYNTHASE"/>
    <property type="match status" value="1"/>
</dbReference>
<proteinExistence type="predicted"/>
<dbReference type="InterPro" id="IPR036108">
    <property type="entry name" value="4pyrrol_syn_uPrphyn_synt_sf"/>
</dbReference>
<dbReference type="AlphaFoldDB" id="A0A9D7SYM9"/>
<dbReference type="InterPro" id="IPR039793">
    <property type="entry name" value="UROS/Hem4"/>
</dbReference>
<name>A0A9D7SYM9_9BACT</name>
<evidence type="ECO:0000259" key="1">
    <source>
        <dbReference type="Pfam" id="PF02602"/>
    </source>
</evidence>
<dbReference type="EMBL" id="JADKGY010000030">
    <property type="protein sequence ID" value="MBK9984646.1"/>
    <property type="molecule type" value="Genomic_DNA"/>
</dbReference>
<dbReference type="Proteomes" id="UP000808337">
    <property type="component" value="Unassembled WGS sequence"/>
</dbReference>
<protein>
    <submittedName>
        <fullName evidence="2">Uroporphyrinogen-III synthase</fullName>
    </submittedName>
</protein>
<dbReference type="GO" id="GO:0004852">
    <property type="term" value="F:uroporphyrinogen-III synthase activity"/>
    <property type="evidence" value="ECO:0007669"/>
    <property type="project" value="InterPro"/>
</dbReference>
<dbReference type="Gene3D" id="3.40.50.10090">
    <property type="match status" value="2"/>
</dbReference>
<comment type="caution">
    <text evidence="2">The sequence shown here is derived from an EMBL/GenBank/DDBJ whole genome shotgun (WGS) entry which is preliminary data.</text>
</comment>